<name>A0A7X2IR29_9BURK</name>
<dbReference type="AlphaFoldDB" id="A0A7X2IR29"/>
<dbReference type="RefSeq" id="WP_154378316.1">
    <property type="nucleotide sequence ID" value="NZ_WKJJ01000015.1"/>
</dbReference>
<accession>A0A7X2IR29</accession>
<comment type="caution">
    <text evidence="1">The sequence shown here is derived from an EMBL/GenBank/DDBJ whole genome shotgun (WGS) entry which is preliminary data.</text>
</comment>
<gene>
    <name evidence="1" type="ORF">GJ700_23100</name>
</gene>
<protein>
    <submittedName>
        <fullName evidence="1">Uncharacterized protein</fullName>
    </submittedName>
</protein>
<dbReference type="Proteomes" id="UP000446768">
    <property type="component" value="Unassembled WGS sequence"/>
</dbReference>
<evidence type="ECO:0000313" key="2">
    <source>
        <dbReference type="Proteomes" id="UP000446768"/>
    </source>
</evidence>
<reference evidence="1 2" key="1">
    <citation type="submission" date="2019-11" db="EMBL/GenBank/DDBJ databases">
        <title>Novel species isolated from a subtropical stream in China.</title>
        <authorList>
            <person name="Lu H."/>
        </authorList>
    </citation>
    <scope>NUCLEOTIDE SEQUENCE [LARGE SCALE GENOMIC DNA]</scope>
    <source>
        <strain evidence="1 2">FT92W</strain>
    </source>
</reference>
<keyword evidence="2" id="KW-1185">Reference proteome</keyword>
<evidence type="ECO:0000313" key="1">
    <source>
        <dbReference type="EMBL" id="MRV74601.1"/>
    </source>
</evidence>
<organism evidence="1 2">
    <name type="scientific">Pseudoduganella rivuli</name>
    <dbReference type="NCBI Taxonomy" id="2666085"/>
    <lineage>
        <taxon>Bacteria</taxon>
        <taxon>Pseudomonadati</taxon>
        <taxon>Pseudomonadota</taxon>
        <taxon>Betaproteobacteria</taxon>
        <taxon>Burkholderiales</taxon>
        <taxon>Oxalobacteraceae</taxon>
        <taxon>Telluria group</taxon>
        <taxon>Pseudoduganella</taxon>
    </lineage>
</organism>
<dbReference type="EMBL" id="WKJJ01000015">
    <property type="protein sequence ID" value="MRV74601.1"/>
    <property type="molecule type" value="Genomic_DNA"/>
</dbReference>
<proteinExistence type="predicted"/>
<sequence length="149" mass="15750">MPKLSFSLFAGDTIAIVDPRAEHDGGGRAAAAMALLRARSGSKVALADLCGRQPAQPQGGARVYVLERGDVPSVLAVLARRYDEVIVDVVCGETLPGRAALIASRLAVVPPRGAAQLDRVRLFNPGLRLLPWDGAAADVPALYRRIFPT</sequence>